<reference evidence="2" key="2">
    <citation type="submission" date="2020-05" db="UniProtKB">
        <authorList>
            <consortium name="EnsemblMetazoa"/>
        </authorList>
    </citation>
    <scope>IDENTIFICATION</scope>
    <source>
        <strain evidence="2">IAEA</strain>
    </source>
</reference>
<evidence type="ECO:0000313" key="2">
    <source>
        <dbReference type="EnsemblMetazoa" id="GBRI032555-PA"/>
    </source>
</evidence>
<name>A0A1A9WUG9_9MUSC</name>
<proteinExistence type="predicted"/>
<keyword evidence="1" id="KW-0472">Membrane</keyword>
<evidence type="ECO:0000256" key="1">
    <source>
        <dbReference type="SAM" id="Phobius"/>
    </source>
</evidence>
<sequence length="103" mass="11698">MAENDSKTSQFSRDLAGTKMLDVLQINVSALYDYLLFSDISHFASGQIQIEKTRCLFFAIATAEATILLIIFTIKTKFTKSVWKRSNMPSQLVQKEEIKTLNT</sequence>
<dbReference type="Proteomes" id="UP000091820">
    <property type="component" value="Unassembled WGS sequence"/>
</dbReference>
<dbReference type="AlphaFoldDB" id="A0A1A9WUG9"/>
<keyword evidence="1" id="KW-0812">Transmembrane</keyword>
<keyword evidence="3" id="KW-1185">Reference proteome</keyword>
<evidence type="ECO:0000313" key="3">
    <source>
        <dbReference type="Proteomes" id="UP000091820"/>
    </source>
</evidence>
<organism evidence="2 3">
    <name type="scientific">Glossina brevipalpis</name>
    <dbReference type="NCBI Taxonomy" id="37001"/>
    <lineage>
        <taxon>Eukaryota</taxon>
        <taxon>Metazoa</taxon>
        <taxon>Ecdysozoa</taxon>
        <taxon>Arthropoda</taxon>
        <taxon>Hexapoda</taxon>
        <taxon>Insecta</taxon>
        <taxon>Pterygota</taxon>
        <taxon>Neoptera</taxon>
        <taxon>Endopterygota</taxon>
        <taxon>Diptera</taxon>
        <taxon>Brachycera</taxon>
        <taxon>Muscomorpha</taxon>
        <taxon>Hippoboscoidea</taxon>
        <taxon>Glossinidae</taxon>
        <taxon>Glossina</taxon>
    </lineage>
</organism>
<keyword evidence="1" id="KW-1133">Transmembrane helix</keyword>
<feature type="transmembrane region" description="Helical" evidence="1">
    <location>
        <begin position="55"/>
        <end position="74"/>
    </location>
</feature>
<reference evidence="3" key="1">
    <citation type="submission" date="2014-03" db="EMBL/GenBank/DDBJ databases">
        <authorList>
            <person name="Aksoy S."/>
            <person name="Warren W."/>
            <person name="Wilson R.K."/>
        </authorList>
    </citation>
    <scope>NUCLEOTIDE SEQUENCE [LARGE SCALE GENOMIC DNA]</scope>
    <source>
        <strain evidence="3">IAEA</strain>
    </source>
</reference>
<accession>A0A1A9WUG9</accession>
<dbReference type="VEuPathDB" id="VectorBase:GBRI032555"/>
<protein>
    <submittedName>
        <fullName evidence="2">Uncharacterized protein</fullName>
    </submittedName>
</protein>
<dbReference type="EnsemblMetazoa" id="GBRI032555-RA">
    <property type="protein sequence ID" value="GBRI032555-PA"/>
    <property type="gene ID" value="GBRI032555"/>
</dbReference>